<accession>D3ABE0</accession>
<feature type="compositionally biased region" description="Basic and acidic residues" evidence="1">
    <location>
        <begin position="249"/>
        <end position="262"/>
    </location>
</feature>
<gene>
    <name evidence="2" type="ORF">CLOSTHATH_00917</name>
</gene>
<protein>
    <submittedName>
        <fullName evidence="2">Uncharacterized protein</fullName>
    </submittedName>
</protein>
<dbReference type="HOGENOM" id="CLU_1000062_0_0_9"/>
<dbReference type="EMBL" id="ACIO01000065">
    <property type="protein sequence ID" value="EFD00863.1"/>
    <property type="molecule type" value="Genomic_DNA"/>
</dbReference>
<sequence length="281" mass="32153">MVKSNQNRRYKSMQQPQGASIWGNINTCVEIALNVYYIYAEHGEGIVIGKEKAEQTISAKAVEAGNEDGEYLYYGKDNTMDIPLYEILQKRLEFSRRLEAQLVEQMEEIKHHGRISLPEYFGECPPPSEGESACKVRNGIYFVNREGQTENDSIEFAVEKTVAENFLSPMAYEYGEERNGYLYYSADSCAIPLYELKGIFHECQDCIASEIDLISTLCTCYPAYRHAFNKIVPEAEQIPDSNGMPGDFLNRHEEEKAIRDTEPMEQLDDDYGENIDYGYEP</sequence>
<reference evidence="2 3" key="1">
    <citation type="submission" date="2010-01" db="EMBL/GenBank/DDBJ databases">
        <authorList>
            <person name="Weinstock G."/>
            <person name="Sodergren E."/>
            <person name="Clifton S."/>
            <person name="Fulton L."/>
            <person name="Fulton B."/>
            <person name="Courtney L."/>
            <person name="Fronick C."/>
            <person name="Harrison M."/>
            <person name="Strong C."/>
            <person name="Farmer C."/>
            <person name="Delahaunty K."/>
            <person name="Markovic C."/>
            <person name="Hall O."/>
            <person name="Minx P."/>
            <person name="Tomlinson C."/>
            <person name="Mitreva M."/>
            <person name="Nelson J."/>
            <person name="Hou S."/>
            <person name="Wollam A."/>
            <person name="Pepin K.H."/>
            <person name="Johnson M."/>
            <person name="Bhonagiri V."/>
            <person name="Nash W.E."/>
            <person name="Warren W."/>
            <person name="Chinwalla A."/>
            <person name="Mardis E.R."/>
            <person name="Wilson R.K."/>
        </authorList>
    </citation>
    <scope>NUCLEOTIDE SEQUENCE [LARGE SCALE GENOMIC DNA]</scope>
    <source>
        <strain evidence="2 3">DSM 13479</strain>
    </source>
</reference>
<organism evidence="2 3">
    <name type="scientific">Hungatella hathewayi DSM 13479</name>
    <dbReference type="NCBI Taxonomy" id="566550"/>
    <lineage>
        <taxon>Bacteria</taxon>
        <taxon>Bacillati</taxon>
        <taxon>Bacillota</taxon>
        <taxon>Clostridia</taxon>
        <taxon>Lachnospirales</taxon>
        <taxon>Lachnospiraceae</taxon>
        <taxon>Hungatella</taxon>
    </lineage>
</organism>
<evidence type="ECO:0000256" key="1">
    <source>
        <dbReference type="SAM" id="MobiDB-lite"/>
    </source>
</evidence>
<evidence type="ECO:0000313" key="3">
    <source>
        <dbReference type="Proteomes" id="UP000004968"/>
    </source>
</evidence>
<comment type="caution">
    <text evidence="2">The sequence shown here is derived from an EMBL/GenBank/DDBJ whole genome shotgun (WGS) entry which is preliminary data.</text>
</comment>
<proteinExistence type="predicted"/>
<dbReference type="Proteomes" id="UP000004968">
    <property type="component" value="Unassembled WGS sequence"/>
</dbReference>
<dbReference type="AlphaFoldDB" id="D3ABE0"/>
<name>D3ABE0_9FIRM</name>
<feature type="compositionally biased region" description="Acidic residues" evidence="1">
    <location>
        <begin position="263"/>
        <end position="273"/>
    </location>
</feature>
<evidence type="ECO:0000313" key="2">
    <source>
        <dbReference type="EMBL" id="EFD00863.1"/>
    </source>
</evidence>
<feature type="region of interest" description="Disordered" evidence="1">
    <location>
        <begin position="238"/>
        <end position="281"/>
    </location>
</feature>